<sequence>MIQSGNEGPQLGSLRVLQQVLKVLLYQSVQQRRWKEASVGFTLLISPVSLGMSQGPPALRWLQDRSNSRGIHVAESSANPELTRTH</sequence>
<evidence type="ECO:0000313" key="2">
    <source>
        <dbReference type="Proteomes" id="UP000276834"/>
    </source>
</evidence>
<evidence type="ECO:0000313" key="1">
    <source>
        <dbReference type="EMBL" id="RLV88771.1"/>
    </source>
</evidence>
<reference evidence="1 2" key="1">
    <citation type="journal article" date="2018" name="Proc. R. Soc. B">
        <title>A non-coding region near Follistatin controls head colour polymorphism in the Gouldian finch.</title>
        <authorList>
            <person name="Toomey M.B."/>
            <person name="Marques C.I."/>
            <person name="Andrade P."/>
            <person name="Araujo P.M."/>
            <person name="Sabatino S."/>
            <person name="Gazda M.A."/>
            <person name="Afonso S."/>
            <person name="Lopes R.J."/>
            <person name="Corbo J.C."/>
            <person name="Carneiro M."/>
        </authorList>
    </citation>
    <scope>NUCLEOTIDE SEQUENCE [LARGE SCALE GENOMIC DNA]</scope>
    <source>
        <strain evidence="1">Red01</strain>
        <tissue evidence="1">Muscle</tissue>
    </source>
</reference>
<dbReference type="EMBL" id="QUSF01000171">
    <property type="protein sequence ID" value="RLV88771.1"/>
    <property type="molecule type" value="Genomic_DNA"/>
</dbReference>
<protein>
    <submittedName>
        <fullName evidence="1">Uncharacterized protein</fullName>
    </submittedName>
</protein>
<proteinExistence type="predicted"/>
<gene>
    <name evidence="1" type="ORF">DV515_00015316</name>
</gene>
<dbReference type="Proteomes" id="UP000276834">
    <property type="component" value="Unassembled WGS sequence"/>
</dbReference>
<name>A0A3L8RVQ4_CHLGU</name>
<dbReference type="AlphaFoldDB" id="A0A3L8RVQ4"/>
<organism evidence="1 2">
    <name type="scientific">Chloebia gouldiae</name>
    <name type="common">Gouldian finch</name>
    <name type="synonym">Erythrura gouldiae</name>
    <dbReference type="NCBI Taxonomy" id="44316"/>
    <lineage>
        <taxon>Eukaryota</taxon>
        <taxon>Metazoa</taxon>
        <taxon>Chordata</taxon>
        <taxon>Craniata</taxon>
        <taxon>Vertebrata</taxon>
        <taxon>Euteleostomi</taxon>
        <taxon>Archelosauria</taxon>
        <taxon>Archosauria</taxon>
        <taxon>Dinosauria</taxon>
        <taxon>Saurischia</taxon>
        <taxon>Theropoda</taxon>
        <taxon>Coelurosauria</taxon>
        <taxon>Aves</taxon>
        <taxon>Neognathae</taxon>
        <taxon>Neoaves</taxon>
        <taxon>Telluraves</taxon>
        <taxon>Australaves</taxon>
        <taxon>Passeriformes</taxon>
        <taxon>Passeroidea</taxon>
        <taxon>Passeridae</taxon>
        <taxon>Chloebia</taxon>
    </lineage>
</organism>
<comment type="caution">
    <text evidence="1">The sequence shown here is derived from an EMBL/GenBank/DDBJ whole genome shotgun (WGS) entry which is preliminary data.</text>
</comment>
<accession>A0A3L8RVQ4</accession>
<keyword evidence="2" id="KW-1185">Reference proteome</keyword>